<evidence type="ECO:0000256" key="1">
    <source>
        <dbReference type="SAM" id="MobiDB-lite"/>
    </source>
</evidence>
<gene>
    <name evidence="2" type="ORF">ElP_35900</name>
</gene>
<dbReference type="EMBL" id="CP036426">
    <property type="protein sequence ID" value="QDV35686.1"/>
    <property type="molecule type" value="Genomic_DNA"/>
</dbReference>
<dbReference type="Proteomes" id="UP000317835">
    <property type="component" value="Chromosome"/>
</dbReference>
<reference evidence="2 3" key="1">
    <citation type="submission" date="2019-02" db="EMBL/GenBank/DDBJ databases">
        <title>Deep-cultivation of Planctomycetes and their phenomic and genomic characterization uncovers novel biology.</title>
        <authorList>
            <person name="Wiegand S."/>
            <person name="Jogler M."/>
            <person name="Boedeker C."/>
            <person name="Pinto D."/>
            <person name="Vollmers J."/>
            <person name="Rivas-Marin E."/>
            <person name="Kohn T."/>
            <person name="Peeters S.H."/>
            <person name="Heuer A."/>
            <person name="Rast P."/>
            <person name="Oberbeckmann S."/>
            <person name="Bunk B."/>
            <person name="Jeske O."/>
            <person name="Meyerdierks A."/>
            <person name="Storesund J.E."/>
            <person name="Kallscheuer N."/>
            <person name="Luecker S."/>
            <person name="Lage O.M."/>
            <person name="Pohl T."/>
            <person name="Merkel B.J."/>
            <person name="Hornburger P."/>
            <person name="Mueller R.-W."/>
            <person name="Bruemmer F."/>
            <person name="Labrenz M."/>
            <person name="Spormann A.M."/>
            <person name="Op den Camp H."/>
            <person name="Overmann J."/>
            <person name="Amann R."/>
            <person name="Jetten M.S.M."/>
            <person name="Mascher T."/>
            <person name="Medema M.H."/>
            <person name="Devos D.P."/>
            <person name="Kaster A.-K."/>
            <person name="Ovreas L."/>
            <person name="Rohde M."/>
            <person name="Galperin M.Y."/>
            <person name="Jogler C."/>
        </authorList>
    </citation>
    <scope>NUCLEOTIDE SEQUENCE [LARGE SCALE GENOMIC DNA]</scope>
    <source>
        <strain evidence="2 3">ElP</strain>
    </source>
</reference>
<sequence>MSRTGTVIAGTLKPDGTLELDEKPNLAPGRVQVIVQPLSPSAPTGRGLVEVMDEIRANQRARGYQGRSLAEMQAEETARQEEDAEYERRWDALWGGPPSPPAGQE</sequence>
<protein>
    <submittedName>
        <fullName evidence="2">Uncharacterized protein</fullName>
    </submittedName>
</protein>
<dbReference type="KEGG" id="tpla:ElP_35900"/>
<feature type="region of interest" description="Disordered" evidence="1">
    <location>
        <begin position="66"/>
        <end position="105"/>
    </location>
</feature>
<name>A0A518H4C3_9BACT</name>
<feature type="compositionally biased region" description="Basic and acidic residues" evidence="1">
    <location>
        <begin position="76"/>
        <end position="91"/>
    </location>
</feature>
<evidence type="ECO:0000313" key="3">
    <source>
        <dbReference type="Proteomes" id="UP000317835"/>
    </source>
</evidence>
<dbReference type="OrthoDB" id="9934260at2"/>
<accession>A0A518H4C3</accession>
<evidence type="ECO:0000313" key="2">
    <source>
        <dbReference type="EMBL" id="QDV35686.1"/>
    </source>
</evidence>
<dbReference type="RefSeq" id="WP_145271415.1">
    <property type="nucleotide sequence ID" value="NZ_CP036426.1"/>
</dbReference>
<feature type="region of interest" description="Disordered" evidence="1">
    <location>
        <begin position="1"/>
        <end position="23"/>
    </location>
</feature>
<dbReference type="AlphaFoldDB" id="A0A518H4C3"/>
<proteinExistence type="predicted"/>
<organism evidence="2 3">
    <name type="scientific">Tautonia plasticadhaerens</name>
    <dbReference type="NCBI Taxonomy" id="2527974"/>
    <lineage>
        <taxon>Bacteria</taxon>
        <taxon>Pseudomonadati</taxon>
        <taxon>Planctomycetota</taxon>
        <taxon>Planctomycetia</taxon>
        <taxon>Isosphaerales</taxon>
        <taxon>Isosphaeraceae</taxon>
        <taxon>Tautonia</taxon>
    </lineage>
</organism>
<keyword evidence="3" id="KW-1185">Reference proteome</keyword>